<dbReference type="OrthoDB" id="5972258at2759"/>
<dbReference type="InterPro" id="IPR036872">
    <property type="entry name" value="CH_dom_sf"/>
</dbReference>
<feature type="compositionally biased region" description="Polar residues" evidence="5">
    <location>
        <begin position="371"/>
        <end position="382"/>
    </location>
</feature>
<dbReference type="KEGG" id="cvn:111128599"/>
<feature type="compositionally biased region" description="Low complexity" evidence="5">
    <location>
        <begin position="668"/>
        <end position="683"/>
    </location>
</feature>
<feature type="region of interest" description="Disordered" evidence="5">
    <location>
        <begin position="550"/>
        <end position="791"/>
    </location>
</feature>
<feature type="compositionally biased region" description="Low complexity" evidence="5">
    <location>
        <begin position="900"/>
        <end position="926"/>
    </location>
</feature>
<gene>
    <name evidence="10" type="primary">LOC111128599</name>
</gene>
<feature type="compositionally biased region" description="Low complexity" evidence="5">
    <location>
        <begin position="271"/>
        <end position="280"/>
    </location>
</feature>
<feature type="compositionally biased region" description="Low complexity" evidence="5">
    <location>
        <begin position="697"/>
        <end position="723"/>
    </location>
</feature>
<protein>
    <submittedName>
        <fullName evidence="10">EH domain-binding protein 1-like isoform X1</fullName>
    </submittedName>
</protein>
<dbReference type="GeneID" id="111128599"/>
<feature type="region of interest" description="Disordered" evidence="5">
    <location>
        <begin position="873"/>
        <end position="941"/>
    </location>
</feature>
<proteinExistence type="predicted"/>
<dbReference type="Pfam" id="PF10358">
    <property type="entry name" value="NT-C2"/>
    <property type="match status" value="1"/>
</dbReference>
<dbReference type="InterPro" id="IPR001715">
    <property type="entry name" value="CH_dom"/>
</dbReference>
<feature type="compositionally biased region" description="Basic residues" evidence="5">
    <location>
        <begin position="299"/>
        <end position="311"/>
    </location>
</feature>
<name>A0A8B8DQS9_CRAVI</name>
<feature type="compositionally biased region" description="Low complexity" evidence="5">
    <location>
        <begin position="874"/>
        <end position="888"/>
    </location>
</feature>
<feature type="region of interest" description="Disordered" evidence="5">
    <location>
        <begin position="803"/>
        <end position="829"/>
    </location>
</feature>
<evidence type="ECO:0000259" key="7">
    <source>
        <dbReference type="PROSITE" id="PS51840"/>
    </source>
</evidence>
<dbReference type="AlphaFoldDB" id="A0A8B8DQS9"/>
<dbReference type="Pfam" id="PF12130">
    <property type="entry name" value="bMERB_dom"/>
    <property type="match status" value="1"/>
</dbReference>
<dbReference type="SMART" id="SM00033">
    <property type="entry name" value="CH"/>
    <property type="match status" value="1"/>
</dbReference>
<feature type="compositionally biased region" description="Basic and acidic residues" evidence="5">
    <location>
        <begin position="929"/>
        <end position="941"/>
    </location>
</feature>
<accession>A0A8B8DQS9</accession>
<dbReference type="PANTHER" id="PTHR23167">
    <property type="entry name" value="CALPONIN HOMOLOGY DOMAIN-CONTAINING PROTEIN DDB_G0272472-RELATED"/>
    <property type="match status" value="1"/>
</dbReference>
<sequence>MSVWKRLQRVGKDASKFQFTASYQEVEVECTKKWQPNKLCIVWTRRSRRRSTRLHTWEPTIQNPYNGLVTWTVPENVEIQVTLFRDSQHVDYEDKEWIFQIEDQSRAGRRKILATAPINMKEFASSVATQHTMKLTLRPTTKKIVHASIQFTLSCLFLREGKATDEDMQSVASLMSIGKTDIGIMEDVEEEEEEGTSKDFSARLSEITSELSKLDSHADGNPFGNPFEDDLDLECDDGFCDPVIEQKPASLNPFEESEEEDDSGTNPFFENSASNDSSASLNVNQSCNPFDTDSVDSHKKSKTLPVKKRRAPPPPSSRAKSDTPHTERPLYTGTPPSSPEEQRKRTERALTPPPESLDTSASSSLTASPSKQLSPQHNTSDVEGNRKVLEPLDMNQMKSPTHAPDSTKSLLDWCKEVTSDYKGVKVTNLTTSWRNGMAFCAIIHHFKPELIDFKSLAPHDIKGNNRIAFDAAASCGIPRLIEPSDMVLLAVPDKLSVMTYLHQLRAYFTGQTLEVQQIGTNARESMYTIGEMDNNTQNEICREMFGKSVVKERGKKHSKESSPAKQGSKESSPVKTHEKSTSRSPSKENSPTKSPSGGAGDWEGAGVRWSRSKESSPTKSSDFSQNTKDSSVIDTSVKLDSAQTEEGGEDVWQPRGGSKASSPLSGPASDAGSLGFSSAGSLGTPVSPRGQSPVSEGSGHSSRASTPSSPSSSAVSPKRGSSGAKKINISDLDSVLKPKEEERKSRQEELKERAKYLLDQARKDAGIGEPHSSPVKESEKEVSVEAEDKQKRLKERARQLIEEARAGIGHPEVNLPKRPSKDLTEENASCKSTLRMRRIVRTPGLFIIKSEPLSLSNGNTSKSERTLKKFSLKQPVLPSSVSSSLQDDGSGETVESKMVQSPSDLSLTESSNSSQQSDDISSSQDSLDSENHLGKKGDEHLQDTNQYVHNEMEALEREQTQIDKEAGDLESKLRKIMGKPKYKRLEEKLMQDWFLLVNKRNALIRRQMQLNILEKEDNLEKRFELLNRELRAMMSIEDWQKTEAQKHREKLLLEELVEIVNKRDEMVQHLDSQERAIEDDEHLDRRITEGKILHDKKECCIQ</sequence>
<dbReference type="InterPro" id="IPR022735">
    <property type="entry name" value="bMERB_dom"/>
</dbReference>
<keyword evidence="2" id="KW-0597">Phosphoprotein</keyword>
<evidence type="ECO:0000256" key="5">
    <source>
        <dbReference type="SAM" id="MobiDB-lite"/>
    </source>
</evidence>
<feature type="domain" description="BMERB" evidence="8">
    <location>
        <begin position="920"/>
        <end position="1086"/>
    </location>
</feature>
<reference evidence="10" key="1">
    <citation type="submission" date="2025-08" db="UniProtKB">
        <authorList>
            <consortium name="RefSeq"/>
        </authorList>
    </citation>
    <scope>IDENTIFICATION</scope>
    <source>
        <tissue evidence="10">Whole sample</tissue>
    </source>
</reference>
<dbReference type="RefSeq" id="XP_022330023.1">
    <property type="nucleotide sequence ID" value="XM_022474315.1"/>
</dbReference>
<feature type="compositionally biased region" description="Polar residues" evidence="5">
    <location>
        <begin position="281"/>
        <end position="291"/>
    </location>
</feature>
<evidence type="ECO:0000259" key="8">
    <source>
        <dbReference type="PROSITE" id="PS51848"/>
    </source>
</evidence>
<evidence type="ECO:0000313" key="9">
    <source>
        <dbReference type="Proteomes" id="UP000694844"/>
    </source>
</evidence>
<dbReference type="PANTHER" id="PTHR23167:SF46">
    <property type="entry name" value="EPS15 HOMOLOGY DOMAIN CONTAINING PROTEIN-BINDING PROTEIN 1, ISOFORM F"/>
    <property type="match status" value="1"/>
</dbReference>
<feature type="compositionally biased region" description="Basic and acidic residues" evidence="5">
    <location>
        <begin position="734"/>
        <end position="766"/>
    </location>
</feature>
<organism evidence="9 10">
    <name type="scientific">Crassostrea virginica</name>
    <name type="common">Eastern oyster</name>
    <dbReference type="NCBI Taxonomy" id="6565"/>
    <lineage>
        <taxon>Eukaryota</taxon>
        <taxon>Metazoa</taxon>
        <taxon>Spiralia</taxon>
        <taxon>Lophotrochozoa</taxon>
        <taxon>Mollusca</taxon>
        <taxon>Bivalvia</taxon>
        <taxon>Autobranchia</taxon>
        <taxon>Pteriomorphia</taxon>
        <taxon>Ostreida</taxon>
        <taxon>Ostreoidea</taxon>
        <taxon>Ostreidae</taxon>
        <taxon>Crassostrea</taxon>
    </lineage>
</organism>
<feature type="compositionally biased region" description="Polar residues" evidence="5">
    <location>
        <begin position="582"/>
        <end position="595"/>
    </location>
</feature>
<feature type="compositionally biased region" description="Basic and acidic residues" evidence="5">
    <location>
        <begin position="319"/>
        <end position="328"/>
    </location>
</feature>
<dbReference type="Pfam" id="PF00307">
    <property type="entry name" value="CH"/>
    <property type="match status" value="1"/>
</dbReference>
<dbReference type="SMART" id="SM01203">
    <property type="entry name" value="DUF3585"/>
    <property type="match status" value="1"/>
</dbReference>
<feature type="domain" description="Calponin-homology (CH)" evidence="6">
    <location>
        <begin position="404"/>
        <end position="509"/>
    </location>
</feature>
<evidence type="ECO:0000256" key="3">
    <source>
        <dbReference type="ARBA" id="ARBA00022753"/>
    </source>
</evidence>
<dbReference type="InterPro" id="IPR050540">
    <property type="entry name" value="F-actin_Monoox_Mical"/>
</dbReference>
<feature type="region of interest" description="Disordered" evidence="5">
    <location>
        <begin position="238"/>
        <end position="384"/>
    </location>
</feature>
<evidence type="ECO:0000256" key="2">
    <source>
        <dbReference type="ARBA" id="ARBA00022553"/>
    </source>
</evidence>
<feature type="compositionally biased region" description="Polar residues" evidence="5">
    <location>
        <begin position="625"/>
        <end position="634"/>
    </location>
</feature>
<dbReference type="PROSITE" id="PS51848">
    <property type="entry name" value="BMERB"/>
    <property type="match status" value="1"/>
</dbReference>
<feature type="compositionally biased region" description="Low complexity" evidence="5">
    <location>
        <begin position="356"/>
        <end position="370"/>
    </location>
</feature>
<evidence type="ECO:0000259" key="6">
    <source>
        <dbReference type="PROSITE" id="PS50021"/>
    </source>
</evidence>
<evidence type="ECO:0000256" key="1">
    <source>
        <dbReference type="ARBA" id="ARBA00004177"/>
    </source>
</evidence>
<feature type="compositionally biased region" description="Basic and acidic residues" evidence="5">
    <location>
        <begin position="774"/>
        <end position="791"/>
    </location>
</feature>
<dbReference type="Proteomes" id="UP000694844">
    <property type="component" value="Chromosome 4"/>
</dbReference>
<dbReference type="FunFam" id="1.10.418.10:FF:000023">
    <property type="entry name" value="EH domain-binding protein 1 isoform X1"/>
    <property type="match status" value="1"/>
</dbReference>
<dbReference type="InterPro" id="IPR019448">
    <property type="entry name" value="NT-C2"/>
</dbReference>
<dbReference type="PROSITE" id="PS51840">
    <property type="entry name" value="C2_NT"/>
    <property type="match status" value="1"/>
</dbReference>
<keyword evidence="3" id="KW-0967">Endosome</keyword>
<feature type="domain" description="C2 NT-type" evidence="7">
    <location>
        <begin position="7"/>
        <end position="157"/>
    </location>
</feature>
<evidence type="ECO:0000256" key="4">
    <source>
        <dbReference type="ARBA" id="ARBA00023054"/>
    </source>
</evidence>
<dbReference type="GO" id="GO:0005768">
    <property type="term" value="C:endosome"/>
    <property type="evidence" value="ECO:0007669"/>
    <property type="project" value="UniProtKB-SubCell"/>
</dbReference>
<feature type="compositionally biased region" description="Polar residues" evidence="5">
    <location>
        <begin position="561"/>
        <end position="574"/>
    </location>
</feature>
<keyword evidence="4" id="KW-0175">Coiled coil</keyword>
<dbReference type="PROSITE" id="PS50021">
    <property type="entry name" value="CH"/>
    <property type="match status" value="1"/>
</dbReference>
<keyword evidence="9" id="KW-1185">Reference proteome</keyword>
<evidence type="ECO:0000313" key="10">
    <source>
        <dbReference type="RefSeq" id="XP_022330023.1"/>
    </source>
</evidence>
<dbReference type="SUPFAM" id="SSF47576">
    <property type="entry name" value="Calponin-homology domain, CH-domain"/>
    <property type="match status" value="1"/>
</dbReference>
<dbReference type="Gene3D" id="1.10.418.10">
    <property type="entry name" value="Calponin-like domain"/>
    <property type="match status" value="1"/>
</dbReference>
<comment type="subcellular location">
    <subcellularLocation>
        <location evidence="1">Endosome</location>
    </subcellularLocation>
</comment>